<keyword evidence="2" id="KW-1185">Reference proteome</keyword>
<dbReference type="InParanoid" id="A0A024G526"/>
<accession>A0A024G526</accession>
<reference evidence="1 2" key="1">
    <citation type="submission" date="2012-05" db="EMBL/GenBank/DDBJ databases">
        <title>Recombination and specialization in a pathogen metapopulation.</title>
        <authorList>
            <person name="Gardiner A."/>
            <person name="Kemen E."/>
            <person name="Schultz-Larsen T."/>
            <person name="MacLean D."/>
            <person name="Van Oosterhout C."/>
            <person name="Jones J.D.G."/>
        </authorList>
    </citation>
    <scope>NUCLEOTIDE SEQUENCE [LARGE SCALE GENOMIC DNA]</scope>
    <source>
        <strain evidence="1 2">Ac Nc2</strain>
    </source>
</reference>
<name>A0A024G526_9STRA</name>
<dbReference type="AlphaFoldDB" id="A0A024G526"/>
<protein>
    <submittedName>
        <fullName evidence="1">Uncharacterized protein</fullName>
    </submittedName>
</protein>
<gene>
    <name evidence="1" type="ORF">BN9_027330</name>
</gene>
<proteinExistence type="predicted"/>
<evidence type="ECO:0000313" key="2">
    <source>
        <dbReference type="Proteomes" id="UP000053237"/>
    </source>
</evidence>
<organism evidence="1 2">
    <name type="scientific">Albugo candida</name>
    <dbReference type="NCBI Taxonomy" id="65357"/>
    <lineage>
        <taxon>Eukaryota</taxon>
        <taxon>Sar</taxon>
        <taxon>Stramenopiles</taxon>
        <taxon>Oomycota</taxon>
        <taxon>Peronosporomycetes</taxon>
        <taxon>Albuginales</taxon>
        <taxon>Albuginaceae</taxon>
        <taxon>Albugo</taxon>
    </lineage>
</organism>
<dbReference type="Proteomes" id="UP000053237">
    <property type="component" value="Unassembled WGS sequence"/>
</dbReference>
<comment type="caution">
    <text evidence="1">The sequence shown here is derived from an EMBL/GenBank/DDBJ whole genome shotgun (WGS) entry which is preliminary data.</text>
</comment>
<evidence type="ECO:0000313" key="1">
    <source>
        <dbReference type="EMBL" id="CCI41949.1"/>
    </source>
</evidence>
<dbReference type="EMBL" id="CAIX01000027">
    <property type="protein sequence ID" value="CCI41949.1"/>
    <property type="molecule type" value="Genomic_DNA"/>
</dbReference>
<sequence length="124" mass="13956">MKCMDANKQKCTKCIRDKIVRLLSITKKTARMEKVCLTTLKDVNDESTAKTFSHRVVFNCVNCILESPAINMARVKVSLLSSWKAVHIQKTAIMCAKECDRMLNSCLKLPLTSFRPSIESSVVS</sequence>